<dbReference type="EMBL" id="LGRX02026408">
    <property type="protein sequence ID" value="KAK3250929.1"/>
    <property type="molecule type" value="Genomic_DNA"/>
</dbReference>
<protein>
    <submittedName>
        <fullName evidence="2">Uncharacterized protein</fullName>
    </submittedName>
</protein>
<name>A0AAE0F479_9CHLO</name>
<reference evidence="2 3" key="1">
    <citation type="journal article" date="2015" name="Genome Biol. Evol.">
        <title>Comparative Genomics of a Bacterivorous Green Alga Reveals Evolutionary Causalities and Consequences of Phago-Mixotrophic Mode of Nutrition.</title>
        <authorList>
            <person name="Burns J.A."/>
            <person name="Paasch A."/>
            <person name="Narechania A."/>
            <person name="Kim E."/>
        </authorList>
    </citation>
    <scope>NUCLEOTIDE SEQUENCE [LARGE SCALE GENOMIC DNA]</scope>
    <source>
        <strain evidence="2 3">PLY_AMNH</strain>
    </source>
</reference>
<feature type="region of interest" description="Disordered" evidence="1">
    <location>
        <begin position="66"/>
        <end position="158"/>
    </location>
</feature>
<dbReference type="Proteomes" id="UP001190700">
    <property type="component" value="Unassembled WGS sequence"/>
</dbReference>
<accession>A0AAE0F479</accession>
<evidence type="ECO:0000256" key="1">
    <source>
        <dbReference type="SAM" id="MobiDB-lite"/>
    </source>
</evidence>
<proteinExistence type="predicted"/>
<comment type="caution">
    <text evidence="2">The sequence shown here is derived from an EMBL/GenBank/DDBJ whole genome shotgun (WGS) entry which is preliminary data.</text>
</comment>
<organism evidence="2 3">
    <name type="scientific">Cymbomonas tetramitiformis</name>
    <dbReference type="NCBI Taxonomy" id="36881"/>
    <lineage>
        <taxon>Eukaryota</taxon>
        <taxon>Viridiplantae</taxon>
        <taxon>Chlorophyta</taxon>
        <taxon>Pyramimonadophyceae</taxon>
        <taxon>Pyramimonadales</taxon>
        <taxon>Pyramimonadaceae</taxon>
        <taxon>Cymbomonas</taxon>
    </lineage>
</organism>
<gene>
    <name evidence="2" type="ORF">CYMTET_39718</name>
</gene>
<sequence length="219" mass="22798">MAARQWTVMLRVVGGRHGCASVDGHAAGRRGHGYAAAAGAARLRRGMPGQLSAAAAAVAAAAAAGASTDAQPCLPPTTRSMAVQRPSAMPSPDDAQHGRPPTRSHATPRHPTAQARDCPSSSTAELPRHPTAQARCPGIQRRKRAAPAAALSCPDSPRHKREACVSSLDEFDESALASFYNTYIEICSSAIPARASARPLRSDQPTTRASTIACRSTMC</sequence>
<evidence type="ECO:0000313" key="3">
    <source>
        <dbReference type="Proteomes" id="UP001190700"/>
    </source>
</evidence>
<evidence type="ECO:0000313" key="2">
    <source>
        <dbReference type="EMBL" id="KAK3250929.1"/>
    </source>
</evidence>
<keyword evidence="3" id="KW-1185">Reference proteome</keyword>
<dbReference type="AlphaFoldDB" id="A0AAE0F479"/>